<feature type="domain" description="3-beta hydroxysteroid dehydrogenase/isomerase" evidence="4">
    <location>
        <begin position="76"/>
        <end position="361"/>
    </location>
</feature>
<dbReference type="GO" id="GO:0006696">
    <property type="term" value="P:ergosterol biosynthetic process"/>
    <property type="evidence" value="ECO:0007669"/>
    <property type="project" value="TreeGrafter"/>
</dbReference>
<dbReference type="PANTHER" id="PTHR10366">
    <property type="entry name" value="NAD DEPENDENT EPIMERASE/DEHYDRATASE"/>
    <property type="match status" value="1"/>
</dbReference>
<dbReference type="InterPro" id="IPR050425">
    <property type="entry name" value="NAD(P)_dehydrat-like"/>
</dbReference>
<proteinExistence type="inferred from homology"/>
<dbReference type="PANTHER" id="PTHR10366:SF447">
    <property type="entry name" value="HYDROXYSTEROID DEHYDROGENASE_ISOMERASE FAMILY PROTEIN, PUTATIVE (AFU_ORTHOLOGUE AFUA_1G06450)-RELATED"/>
    <property type="match status" value="1"/>
</dbReference>
<dbReference type="Pfam" id="PF01073">
    <property type="entry name" value="3Beta_HSD"/>
    <property type="match status" value="1"/>
</dbReference>
<dbReference type="Gene3D" id="3.40.50.720">
    <property type="entry name" value="NAD(P)-binding Rossmann-like Domain"/>
    <property type="match status" value="1"/>
</dbReference>
<evidence type="ECO:0000256" key="2">
    <source>
        <dbReference type="ARBA" id="ARBA00023445"/>
    </source>
</evidence>
<evidence type="ECO:0000259" key="4">
    <source>
        <dbReference type="Pfam" id="PF01073"/>
    </source>
</evidence>
<accession>A0A8S0WWR4</accession>
<dbReference type="OrthoDB" id="10058185at2759"/>
<feature type="region of interest" description="Disordered" evidence="3">
    <location>
        <begin position="486"/>
        <end position="505"/>
    </location>
</feature>
<dbReference type="GO" id="GO:0005783">
    <property type="term" value="C:endoplasmic reticulum"/>
    <property type="evidence" value="ECO:0007669"/>
    <property type="project" value="TreeGrafter"/>
</dbReference>
<dbReference type="EMBL" id="CACVBS010000062">
    <property type="protein sequence ID" value="CAA7267666.1"/>
    <property type="molecule type" value="Genomic_DNA"/>
</dbReference>
<dbReference type="AlphaFoldDB" id="A0A8S0WWR4"/>
<reference evidence="5 6" key="1">
    <citation type="submission" date="2020-01" db="EMBL/GenBank/DDBJ databases">
        <authorList>
            <person name="Gupta K D."/>
        </authorList>
    </citation>
    <scope>NUCLEOTIDE SEQUENCE [LARGE SCALE GENOMIC DNA]</scope>
</reference>
<dbReference type="SUPFAM" id="SSF51735">
    <property type="entry name" value="NAD(P)-binding Rossmann-fold domains"/>
    <property type="match status" value="1"/>
</dbReference>
<dbReference type="Proteomes" id="UP000467700">
    <property type="component" value="Unassembled WGS sequence"/>
</dbReference>
<keyword evidence="6" id="KW-1185">Reference proteome</keyword>
<evidence type="ECO:0000256" key="3">
    <source>
        <dbReference type="SAM" id="MobiDB-lite"/>
    </source>
</evidence>
<dbReference type="InterPro" id="IPR036291">
    <property type="entry name" value="NAD(P)-bd_dom_sf"/>
</dbReference>
<sequence length="505" mass="55461">MATPLLALLVIPGLFVVFGFWLWKVNRGITVVPPEALAMSPTRWDPAEIRRVAAEVKEVPLDTLPFLPPSTGRRYVLVGGSGLVGGWIIRHLIARGEDPKNIRIIDIRRPTRQDIHADRVGFVSADVREPESLRAAFAVEWPEGASSKKGITVFHTIALLRYYERHQSFIPRSSVVNVDGTANVLAAAKNAGVDIFIYTSSASIPIQRTNFWVYPWQKHPKTIVQIIDDATPCPSRHDEFISNYAYTKHLAEDLVRKAHDPENGFRTGCLRPGSPIYGPGGDLCAGAYLLRSVNPSWVHPIIQSMIYVENVSYAHLLYESRLLETQSASPTSALHRLGGQAYSITDPGNPISYGDLYLALSTLTDDKVQFPKLPAGLMLVIATLVEAYYVFQARFPRFLPPITGDIVNLQPSLFDLASVHLKIDDARARLAPEDGGLGYRPPWTTVQGVCQLVNDHLKGAAHSEEYQKTNGGIGFKFPSRSAAKKESAVTPGIAGNRSGNISTGP</sequence>
<evidence type="ECO:0000256" key="1">
    <source>
        <dbReference type="ARBA" id="ARBA00023002"/>
    </source>
</evidence>
<dbReference type="GO" id="GO:0000252">
    <property type="term" value="F:3-beta-hydroxysteroid dehydrogenase [NAD(P)+]/C4-decarboxylase activity"/>
    <property type="evidence" value="ECO:0007669"/>
    <property type="project" value="TreeGrafter"/>
</dbReference>
<dbReference type="InterPro" id="IPR002225">
    <property type="entry name" value="3Beta_OHSteriod_DH/Estase"/>
</dbReference>
<evidence type="ECO:0000313" key="5">
    <source>
        <dbReference type="EMBL" id="CAA7267666.1"/>
    </source>
</evidence>
<organism evidence="5 6">
    <name type="scientific">Cyclocybe aegerita</name>
    <name type="common">Black poplar mushroom</name>
    <name type="synonym">Agrocybe aegerita</name>
    <dbReference type="NCBI Taxonomy" id="1973307"/>
    <lineage>
        <taxon>Eukaryota</taxon>
        <taxon>Fungi</taxon>
        <taxon>Dikarya</taxon>
        <taxon>Basidiomycota</taxon>
        <taxon>Agaricomycotina</taxon>
        <taxon>Agaricomycetes</taxon>
        <taxon>Agaricomycetidae</taxon>
        <taxon>Agaricales</taxon>
        <taxon>Agaricineae</taxon>
        <taxon>Bolbitiaceae</taxon>
        <taxon>Cyclocybe</taxon>
    </lineage>
</organism>
<keyword evidence="1" id="KW-0560">Oxidoreductase</keyword>
<name>A0A8S0WWR4_CYCAE</name>
<gene>
    <name evidence="5" type="ORF">AAE3_LOCUS9993</name>
</gene>
<protein>
    <recommendedName>
        <fullName evidence="4">3-beta hydroxysteroid dehydrogenase/isomerase domain-containing protein</fullName>
    </recommendedName>
</protein>
<evidence type="ECO:0000313" key="6">
    <source>
        <dbReference type="Proteomes" id="UP000467700"/>
    </source>
</evidence>
<comment type="caution">
    <text evidence="5">The sequence shown here is derived from an EMBL/GenBank/DDBJ whole genome shotgun (WGS) entry which is preliminary data.</text>
</comment>
<comment type="similarity">
    <text evidence="2">Belongs to the NAD(P)-dependent epimerase/dehydratase family. Dihydroflavonol-4-reductase subfamily.</text>
</comment>